<dbReference type="SUPFAM" id="SSF52768">
    <property type="entry name" value="Arginase/deacetylase"/>
    <property type="match status" value="1"/>
</dbReference>
<dbReference type="EC" id="3.5.1.-" evidence="3"/>
<dbReference type="EMBL" id="CP085144">
    <property type="protein sequence ID" value="UOA16099.1"/>
    <property type="molecule type" value="Genomic_DNA"/>
</dbReference>
<feature type="domain" description="Histone deacetylase" evidence="2">
    <location>
        <begin position="57"/>
        <end position="343"/>
    </location>
</feature>
<organism evidence="3 4">
    <name type="scientific">Sulfitobacter dubius</name>
    <dbReference type="NCBI Taxonomy" id="218673"/>
    <lineage>
        <taxon>Bacteria</taxon>
        <taxon>Pseudomonadati</taxon>
        <taxon>Pseudomonadota</taxon>
        <taxon>Alphaproteobacteria</taxon>
        <taxon>Rhodobacterales</taxon>
        <taxon>Roseobacteraceae</taxon>
        <taxon>Sulfitobacter</taxon>
    </lineage>
</organism>
<protein>
    <submittedName>
        <fullName evidence="3">Histone deacetylase-like amidohydrolase</fullName>
        <ecNumber evidence="3">3.5.1.-</ecNumber>
    </submittedName>
</protein>
<dbReference type="InterPro" id="IPR000286">
    <property type="entry name" value="HDACs"/>
</dbReference>
<dbReference type="InterPro" id="IPR023801">
    <property type="entry name" value="His_deacetylse_dom"/>
</dbReference>
<evidence type="ECO:0000259" key="2">
    <source>
        <dbReference type="Pfam" id="PF00850"/>
    </source>
</evidence>
<gene>
    <name evidence="3" type="ORF">DSM109990_02956</name>
</gene>
<keyword evidence="3" id="KW-0378">Hydrolase</keyword>
<evidence type="ECO:0000313" key="3">
    <source>
        <dbReference type="EMBL" id="UOA16099.1"/>
    </source>
</evidence>
<sequence length="387" mass="41399">MDNPAALRHLPRKDEGDTTMTTGFFWDERCFWHAGGNYAFTMPIGGLVQPLAAGGLPENPETKRRMKNLMEVTGLFDELDTRSAAPASREALARVHPASYLDEFKRLSDAGGGELGHAVPFARGGYELAALSAGLAIAAVDAVARGDLDNAYALSRPPGHHCLPDLPNGFCLLANVAIAIEAAQAKGLAKRVVVLDWDVHHGNGTEAIYYDRDDVLTISLHQEGNYPIDTGALADRGRGAGEGYNINLPMHAGSGHTAYLHAMDRVVIPAIEAFAPDMIIVACGYDAAIVDPLARMQATAATFAEMTKRIRDTADRVTDGKLVLVHEGGYSEAYVPFCGHATIATLAGSKIDAADPMARALHARQPSPAFDAFLRQSIDDMAQQLDL</sequence>
<dbReference type="PRINTS" id="PR01270">
    <property type="entry name" value="HDASUPER"/>
</dbReference>
<dbReference type="Gene3D" id="3.40.800.20">
    <property type="entry name" value="Histone deacetylase domain"/>
    <property type="match status" value="1"/>
</dbReference>
<reference evidence="4" key="1">
    <citation type="journal article" date="2022" name="Microorganisms">
        <title>Beyond the ABCs#Discovery of Three New Plasmid Types in Rhodobacterales (RepQ, RepY, RepW).</title>
        <authorList>
            <person name="Freese H.M."/>
            <person name="Ringel V."/>
            <person name="Overmann J."/>
            <person name="Petersen J."/>
        </authorList>
    </citation>
    <scope>NUCLEOTIDE SEQUENCE [LARGE SCALE GENOMIC DNA]</scope>
    <source>
        <strain evidence="4">DSM 109990</strain>
    </source>
</reference>
<dbReference type="Proteomes" id="UP000831019">
    <property type="component" value="Chromosome"/>
</dbReference>
<keyword evidence="4" id="KW-1185">Reference proteome</keyword>
<evidence type="ECO:0000313" key="4">
    <source>
        <dbReference type="Proteomes" id="UP000831019"/>
    </source>
</evidence>
<evidence type="ECO:0000256" key="1">
    <source>
        <dbReference type="ARBA" id="ARBA00005947"/>
    </source>
</evidence>
<dbReference type="GO" id="GO:0016787">
    <property type="term" value="F:hydrolase activity"/>
    <property type="evidence" value="ECO:0007669"/>
    <property type="project" value="UniProtKB-KW"/>
</dbReference>
<dbReference type="PANTHER" id="PTHR10625:SF10">
    <property type="entry name" value="HISTONE DEACETYLASE HDAC1"/>
    <property type="match status" value="1"/>
</dbReference>
<dbReference type="Pfam" id="PF00850">
    <property type="entry name" value="Hist_deacetyl"/>
    <property type="match status" value="1"/>
</dbReference>
<accession>A0ABY3ZN41</accession>
<dbReference type="InterPro" id="IPR037138">
    <property type="entry name" value="His_deacetylse_dom_sf"/>
</dbReference>
<comment type="similarity">
    <text evidence="1">Belongs to the histone deacetylase family.</text>
</comment>
<proteinExistence type="inferred from homology"/>
<dbReference type="InterPro" id="IPR023696">
    <property type="entry name" value="Ureohydrolase_dom_sf"/>
</dbReference>
<name>A0ABY3ZN41_9RHOB</name>
<dbReference type="CDD" id="cd09996">
    <property type="entry name" value="HDAC_classII_1"/>
    <property type="match status" value="1"/>
</dbReference>
<dbReference type="PANTHER" id="PTHR10625">
    <property type="entry name" value="HISTONE DEACETYLASE HDAC1-RELATED"/>
    <property type="match status" value="1"/>
</dbReference>